<name>A0A835Y270_9CHLO</name>
<feature type="compositionally biased region" description="Pro residues" evidence="1">
    <location>
        <begin position="188"/>
        <end position="201"/>
    </location>
</feature>
<organism evidence="3 4">
    <name type="scientific">Edaphochlamys debaryana</name>
    <dbReference type="NCBI Taxonomy" id="47281"/>
    <lineage>
        <taxon>Eukaryota</taxon>
        <taxon>Viridiplantae</taxon>
        <taxon>Chlorophyta</taxon>
        <taxon>core chlorophytes</taxon>
        <taxon>Chlorophyceae</taxon>
        <taxon>CS clade</taxon>
        <taxon>Chlamydomonadales</taxon>
        <taxon>Chlamydomonadales incertae sedis</taxon>
        <taxon>Edaphochlamys</taxon>
    </lineage>
</organism>
<evidence type="ECO:0000313" key="4">
    <source>
        <dbReference type="Proteomes" id="UP000612055"/>
    </source>
</evidence>
<sequence>MPRALLEARAVADVATNSGAGYALVVGLICGFVLGLASFGIISCFGGRRKKQLPPARVQEVRASVNRGEPDYSSVVVIPTRPGVSTSVAGALPPSQPLPPESYYSPLAASMTKTMNLRASMNAFQDMRASSALQDVRAQEAKAGRSVAHDMPPEAAAMLGGHGFAVVQISRPAPAAPPPATPAQAPVPAAPGTPEPAPAQLPDPEAAAPQPEPQPQAQPQLQPSTRHNHARMHSVAEAYVEEDLDPEWMVVLGDLEGVLAKKGHAGLNPPERAVAVRKLVQLTGSRGLKYALEAAAQDVLQFRRVVPR</sequence>
<keyword evidence="4" id="KW-1185">Reference proteome</keyword>
<protein>
    <submittedName>
        <fullName evidence="3">Uncharacterized protein</fullName>
    </submittedName>
</protein>
<dbReference type="OrthoDB" id="544155at2759"/>
<proteinExistence type="predicted"/>
<dbReference type="AlphaFoldDB" id="A0A835Y270"/>
<dbReference type="EMBL" id="JAEHOE010000030">
    <property type="protein sequence ID" value="KAG2494550.1"/>
    <property type="molecule type" value="Genomic_DNA"/>
</dbReference>
<accession>A0A835Y270</accession>
<reference evidence="3" key="1">
    <citation type="journal article" date="2020" name="bioRxiv">
        <title>Comparative genomics of Chlamydomonas.</title>
        <authorList>
            <person name="Craig R.J."/>
            <person name="Hasan A.R."/>
            <person name="Ness R.W."/>
            <person name="Keightley P.D."/>
        </authorList>
    </citation>
    <scope>NUCLEOTIDE SEQUENCE</scope>
    <source>
        <strain evidence="3">CCAP 11/70</strain>
    </source>
</reference>
<evidence type="ECO:0000313" key="3">
    <source>
        <dbReference type="EMBL" id="KAG2494550.1"/>
    </source>
</evidence>
<feature type="transmembrane region" description="Helical" evidence="2">
    <location>
        <begin position="20"/>
        <end position="45"/>
    </location>
</feature>
<dbReference type="Proteomes" id="UP000612055">
    <property type="component" value="Unassembled WGS sequence"/>
</dbReference>
<comment type="caution">
    <text evidence="3">The sequence shown here is derived from an EMBL/GenBank/DDBJ whole genome shotgun (WGS) entry which is preliminary data.</text>
</comment>
<evidence type="ECO:0000256" key="1">
    <source>
        <dbReference type="SAM" id="MobiDB-lite"/>
    </source>
</evidence>
<evidence type="ECO:0000256" key="2">
    <source>
        <dbReference type="SAM" id="Phobius"/>
    </source>
</evidence>
<keyword evidence="2" id="KW-1133">Transmembrane helix</keyword>
<keyword evidence="2" id="KW-0472">Membrane</keyword>
<gene>
    <name evidence="3" type="ORF">HYH03_007317</name>
</gene>
<keyword evidence="2" id="KW-0812">Transmembrane</keyword>
<feature type="region of interest" description="Disordered" evidence="1">
    <location>
        <begin position="172"/>
        <end position="230"/>
    </location>
</feature>